<evidence type="ECO:0000259" key="1">
    <source>
        <dbReference type="Pfam" id="PF01965"/>
    </source>
</evidence>
<comment type="caution">
    <text evidence="2">The sequence shown here is derived from an EMBL/GenBank/DDBJ whole genome shotgun (WGS) entry which is preliminary data.</text>
</comment>
<dbReference type="Pfam" id="PF01965">
    <property type="entry name" value="DJ-1_PfpI"/>
    <property type="match status" value="1"/>
</dbReference>
<evidence type="ECO:0000313" key="2">
    <source>
        <dbReference type="EMBL" id="KAK3354974.1"/>
    </source>
</evidence>
<protein>
    <submittedName>
        <fullName evidence="2">Class I glutamine amidotransferase-like protein</fullName>
    </submittedName>
</protein>
<sequence>MNNTSSATSNNRKVVRIGVFIPYGAQLLDTACIDILASMSREYFSMVGEGMVPPGIYKLAPSVEIFYISKVPPSSHPIPLTASMNILCTHHFSSPEVAPGKLDIVLVPGPDPKLDFEEDPAALSWLAGHANNTSNNETKTTDILSVCSGIYLCGAAGILKGKKACGPRGLQGDLRTRFEDQEVIWVGEELRWVGDGNLWSSGGVTNGNDLVAAYARQSRHFPGPVAELGLKFVEVDERPQRYED</sequence>
<proteinExistence type="predicted"/>
<reference evidence="2" key="1">
    <citation type="journal article" date="2023" name="Mol. Phylogenet. Evol.">
        <title>Genome-scale phylogeny and comparative genomics of the fungal order Sordariales.</title>
        <authorList>
            <person name="Hensen N."/>
            <person name="Bonometti L."/>
            <person name="Westerberg I."/>
            <person name="Brannstrom I.O."/>
            <person name="Guillou S."/>
            <person name="Cros-Aarteil S."/>
            <person name="Calhoun S."/>
            <person name="Haridas S."/>
            <person name="Kuo A."/>
            <person name="Mondo S."/>
            <person name="Pangilinan J."/>
            <person name="Riley R."/>
            <person name="LaButti K."/>
            <person name="Andreopoulos B."/>
            <person name="Lipzen A."/>
            <person name="Chen C."/>
            <person name="Yan M."/>
            <person name="Daum C."/>
            <person name="Ng V."/>
            <person name="Clum A."/>
            <person name="Steindorff A."/>
            <person name="Ohm R.A."/>
            <person name="Martin F."/>
            <person name="Silar P."/>
            <person name="Natvig D.O."/>
            <person name="Lalanne C."/>
            <person name="Gautier V."/>
            <person name="Ament-Velasquez S.L."/>
            <person name="Kruys A."/>
            <person name="Hutchinson M.I."/>
            <person name="Powell A.J."/>
            <person name="Barry K."/>
            <person name="Miller A.N."/>
            <person name="Grigoriev I.V."/>
            <person name="Debuchy R."/>
            <person name="Gladieux P."/>
            <person name="Hiltunen Thoren M."/>
            <person name="Johannesson H."/>
        </authorList>
    </citation>
    <scope>NUCLEOTIDE SEQUENCE</scope>
    <source>
        <strain evidence="2">CBS 560.94</strain>
    </source>
</reference>
<dbReference type="SUPFAM" id="SSF52317">
    <property type="entry name" value="Class I glutamine amidotransferase-like"/>
    <property type="match status" value="1"/>
</dbReference>
<dbReference type="InterPro" id="IPR029062">
    <property type="entry name" value="Class_I_gatase-like"/>
</dbReference>
<dbReference type="AlphaFoldDB" id="A0AAE0JNS1"/>
<name>A0AAE0JNS1_9PEZI</name>
<accession>A0AAE0JNS1</accession>
<reference evidence="2" key="2">
    <citation type="submission" date="2023-06" db="EMBL/GenBank/DDBJ databases">
        <authorList>
            <consortium name="Lawrence Berkeley National Laboratory"/>
            <person name="Haridas S."/>
            <person name="Hensen N."/>
            <person name="Bonometti L."/>
            <person name="Westerberg I."/>
            <person name="Brannstrom I.O."/>
            <person name="Guillou S."/>
            <person name="Cros-Aarteil S."/>
            <person name="Calhoun S."/>
            <person name="Kuo A."/>
            <person name="Mondo S."/>
            <person name="Pangilinan J."/>
            <person name="Riley R."/>
            <person name="Labutti K."/>
            <person name="Andreopoulos B."/>
            <person name="Lipzen A."/>
            <person name="Chen C."/>
            <person name="Yanf M."/>
            <person name="Daum C."/>
            <person name="Ng V."/>
            <person name="Clum A."/>
            <person name="Steindorff A."/>
            <person name="Ohm R."/>
            <person name="Martin F."/>
            <person name="Silar P."/>
            <person name="Natvig D."/>
            <person name="Lalanne C."/>
            <person name="Gautier V."/>
            <person name="Ament-Velasquez S.L."/>
            <person name="Kruys A."/>
            <person name="Hutchinson M.I."/>
            <person name="Powell A.J."/>
            <person name="Barry K."/>
            <person name="Miller A.N."/>
            <person name="Grigoriev I.V."/>
            <person name="Debuchy R."/>
            <person name="Gladieux P."/>
            <person name="Thoren M.H."/>
            <person name="Johannesson H."/>
        </authorList>
    </citation>
    <scope>NUCLEOTIDE SEQUENCE</scope>
    <source>
        <strain evidence="2">CBS 560.94</strain>
    </source>
</reference>
<dbReference type="EMBL" id="JAUEPP010000001">
    <property type="protein sequence ID" value="KAK3354974.1"/>
    <property type="molecule type" value="Genomic_DNA"/>
</dbReference>
<evidence type="ECO:0000313" key="3">
    <source>
        <dbReference type="Proteomes" id="UP001278500"/>
    </source>
</evidence>
<gene>
    <name evidence="2" type="ORF">B0H65DRAFT_584706</name>
</gene>
<keyword evidence="3" id="KW-1185">Reference proteome</keyword>
<feature type="domain" description="DJ-1/PfpI" evidence="1">
    <location>
        <begin position="76"/>
        <end position="214"/>
    </location>
</feature>
<dbReference type="PANTHER" id="PTHR43130:SF7">
    <property type="entry name" value="DJ-1_PFPI DOMAIN-CONTAINING PROTEIN"/>
    <property type="match status" value="1"/>
</dbReference>
<dbReference type="Gene3D" id="3.40.50.880">
    <property type="match status" value="1"/>
</dbReference>
<dbReference type="GeneID" id="87868060"/>
<dbReference type="RefSeq" id="XP_062686352.1">
    <property type="nucleotide sequence ID" value="XM_062830906.1"/>
</dbReference>
<dbReference type="InterPro" id="IPR002818">
    <property type="entry name" value="DJ-1/PfpI"/>
</dbReference>
<dbReference type="Proteomes" id="UP001278500">
    <property type="component" value="Unassembled WGS sequence"/>
</dbReference>
<organism evidence="2 3">
    <name type="scientific">Neurospora tetraspora</name>
    <dbReference type="NCBI Taxonomy" id="94610"/>
    <lineage>
        <taxon>Eukaryota</taxon>
        <taxon>Fungi</taxon>
        <taxon>Dikarya</taxon>
        <taxon>Ascomycota</taxon>
        <taxon>Pezizomycotina</taxon>
        <taxon>Sordariomycetes</taxon>
        <taxon>Sordariomycetidae</taxon>
        <taxon>Sordariales</taxon>
        <taxon>Sordariaceae</taxon>
        <taxon>Neurospora</taxon>
    </lineage>
</organism>
<keyword evidence="2" id="KW-0315">Glutamine amidotransferase</keyword>
<dbReference type="PANTHER" id="PTHR43130">
    <property type="entry name" value="ARAC-FAMILY TRANSCRIPTIONAL REGULATOR"/>
    <property type="match status" value="1"/>
</dbReference>
<dbReference type="InterPro" id="IPR052158">
    <property type="entry name" value="INH-QAR"/>
</dbReference>